<feature type="compositionally biased region" description="Low complexity" evidence="10">
    <location>
        <begin position="1"/>
        <end position="14"/>
    </location>
</feature>
<dbReference type="InterPro" id="IPR051045">
    <property type="entry name" value="TonB-dependent_transducer"/>
</dbReference>
<dbReference type="Gene3D" id="3.30.1150.10">
    <property type="match status" value="1"/>
</dbReference>
<dbReference type="NCBIfam" id="TIGR01352">
    <property type="entry name" value="tonB_Cterm"/>
    <property type="match status" value="1"/>
</dbReference>
<reference evidence="12 13" key="1">
    <citation type="journal article" date="2020" name="Microorganisms">
        <title>Osmotic Adaptation and Compatible Solute Biosynthesis of Phototrophic Bacteria as Revealed from Genome Analyses.</title>
        <authorList>
            <person name="Imhoff J.F."/>
            <person name="Rahn T."/>
            <person name="Kunzel S."/>
            <person name="Keller A."/>
            <person name="Neulinger S.C."/>
        </authorList>
    </citation>
    <scope>NUCLEOTIDE SEQUENCE [LARGE SCALE GENOMIC DNA]</scope>
    <source>
        <strain evidence="12 13">DSM 15382</strain>
    </source>
</reference>
<sequence length="115" mass="12193">MQAAAAAAAAEAAATPGRATITGPTKGASPLFQPPEPRYPDAARQRGAIGTVRLKLEIDAAGQVTKVEVVTSTGDPALDEAARDYYAQWRWQPALRNGEPVADTKFANITFRLSR</sequence>
<dbReference type="Pfam" id="PF03544">
    <property type="entry name" value="TonB_C"/>
    <property type="match status" value="1"/>
</dbReference>
<dbReference type="InterPro" id="IPR006260">
    <property type="entry name" value="TonB/TolA_C"/>
</dbReference>
<evidence type="ECO:0000256" key="7">
    <source>
        <dbReference type="ARBA" id="ARBA00022927"/>
    </source>
</evidence>
<evidence type="ECO:0000259" key="11">
    <source>
        <dbReference type="PROSITE" id="PS52015"/>
    </source>
</evidence>
<evidence type="ECO:0000256" key="9">
    <source>
        <dbReference type="ARBA" id="ARBA00023136"/>
    </source>
</evidence>
<dbReference type="PANTHER" id="PTHR33446">
    <property type="entry name" value="PROTEIN TONB-RELATED"/>
    <property type="match status" value="1"/>
</dbReference>
<evidence type="ECO:0000256" key="8">
    <source>
        <dbReference type="ARBA" id="ARBA00022989"/>
    </source>
</evidence>
<evidence type="ECO:0000313" key="12">
    <source>
        <dbReference type="EMBL" id="MBK1659995.1"/>
    </source>
</evidence>
<dbReference type="InterPro" id="IPR037682">
    <property type="entry name" value="TonB_C"/>
</dbReference>
<dbReference type="Proteomes" id="UP000697995">
    <property type="component" value="Unassembled WGS sequence"/>
</dbReference>
<evidence type="ECO:0000256" key="1">
    <source>
        <dbReference type="ARBA" id="ARBA00004383"/>
    </source>
</evidence>
<evidence type="ECO:0000313" key="13">
    <source>
        <dbReference type="Proteomes" id="UP000697995"/>
    </source>
</evidence>
<evidence type="ECO:0000256" key="5">
    <source>
        <dbReference type="ARBA" id="ARBA00022519"/>
    </source>
</evidence>
<keyword evidence="3" id="KW-0813">Transport</keyword>
<protein>
    <recommendedName>
        <fullName evidence="11">TonB C-terminal domain-containing protein</fullName>
    </recommendedName>
</protein>
<keyword evidence="7" id="KW-0653">Protein transport</keyword>
<feature type="region of interest" description="Disordered" evidence="10">
    <location>
        <begin position="1"/>
        <end position="39"/>
    </location>
</feature>
<accession>A0ABS1CZX0</accession>
<keyword evidence="13" id="KW-1185">Reference proteome</keyword>
<comment type="caution">
    <text evidence="12">The sequence shown here is derived from an EMBL/GenBank/DDBJ whole genome shotgun (WGS) entry which is preliminary data.</text>
</comment>
<keyword evidence="9" id="KW-0472">Membrane</keyword>
<dbReference type="EMBL" id="NRSG01000138">
    <property type="protein sequence ID" value="MBK1659995.1"/>
    <property type="molecule type" value="Genomic_DNA"/>
</dbReference>
<organism evidence="12 13">
    <name type="scientific">Paracraurococcus ruber</name>
    <dbReference type="NCBI Taxonomy" id="77675"/>
    <lineage>
        <taxon>Bacteria</taxon>
        <taxon>Pseudomonadati</taxon>
        <taxon>Pseudomonadota</taxon>
        <taxon>Alphaproteobacteria</taxon>
        <taxon>Acetobacterales</taxon>
        <taxon>Roseomonadaceae</taxon>
        <taxon>Paracraurococcus</taxon>
    </lineage>
</organism>
<evidence type="ECO:0000256" key="3">
    <source>
        <dbReference type="ARBA" id="ARBA00022448"/>
    </source>
</evidence>
<keyword evidence="8" id="KW-1133">Transmembrane helix</keyword>
<keyword evidence="6" id="KW-0812">Transmembrane</keyword>
<gene>
    <name evidence="12" type="ORF">CKO45_17335</name>
</gene>
<evidence type="ECO:0000256" key="10">
    <source>
        <dbReference type="SAM" id="MobiDB-lite"/>
    </source>
</evidence>
<evidence type="ECO:0000256" key="4">
    <source>
        <dbReference type="ARBA" id="ARBA00022475"/>
    </source>
</evidence>
<keyword evidence="4" id="KW-1003">Cell membrane</keyword>
<dbReference type="PROSITE" id="PS52015">
    <property type="entry name" value="TONB_CTD"/>
    <property type="match status" value="1"/>
</dbReference>
<feature type="domain" description="TonB C-terminal" evidence="11">
    <location>
        <begin position="24"/>
        <end position="115"/>
    </location>
</feature>
<evidence type="ECO:0000256" key="6">
    <source>
        <dbReference type="ARBA" id="ARBA00022692"/>
    </source>
</evidence>
<name>A0ABS1CZX0_9PROT</name>
<comment type="similarity">
    <text evidence="2">Belongs to the TonB family.</text>
</comment>
<keyword evidence="5" id="KW-0997">Cell inner membrane</keyword>
<proteinExistence type="inferred from homology"/>
<comment type="subcellular location">
    <subcellularLocation>
        <location evidence="1">Cell inner membrane</location>
        <topology evidence="1">Single-pass membrane protein</topology>
        <orientation evidence="1">Periplasmic side</orientation>
    </subcellularLocation>
</comment>
<dbReference type="PANTHER" id="PTHR33446:SF2">
    <property type="entry name" value="PROTEIN TONB"/>
    <property type="match status" value="1"/>
</dbReference>
<evidence type="ECO:0000256" key="2">
    <source>
        <dbReference type="ARBA" id="ARBA00006555"/>
    </source>
</evidence>
<dbReference type="SUPFAM" id="SSF74653">
    <property type="entry name" value="TolA/TonB C-terminal domain"/>
    <property type="match status" value="1"/>
</dbReference>